<reference evidence="1 2" key="1">
    <citation type="submission" date="2020-04" db="EMBL/GenBank/DDBJ databases">
        <title>Draft Whole-Genome sequence of Marichromatium bheemlicum DSM 18632, type strain.</title>
        <authorList>
            <person name="Kyndt J.A."/>
            <person name="Meyer T.E."/>
        </authorList>
    </citation>
    <scope>NUCLEOTIDE SEQUENCE [LARGE SCALE GENOMIC DNA]</scope>
    <source>
        <strain evidence="1 2">DSM 18632</strain>
    </source>
</reference>
<dbReference type="RefSeq" id="WP_168667258.1">
    <property type="nucleotide sequence ID" value="NZ_JAAXKX010000004.1"/>
</dbReference>
<evidence type="ECO:0000313" key="1">
    <source>
        <dbReference type="EMBL" id="NKN32583.1"/>
    </source>
</evidence>
<name>A0ABX1I5P0_9GAMM</name>
<gene>
    <name evidence="1" type="ORF">HF203_05040</name>
</gene>
<organism evidence="1 2">
    <name type="scientific">Marichromatium bheemlicum</name>
    <dbReference type="NCBI Taxonomy" id="365339"/>
    <lineage>
        <taxon>Bacteria</taxon>
        <taxon>Pseudomonadati</taxon>
        <taxon>Pseudomonadota</taxon>
        <taxon>Gammaproteobacteria</taxon>
        <taxon>Chromatiales</taxon>
        <taxon>Chromatiaceae</taxon>
        <taxon>Marichromatium</taxon>
    </lineage>
</organism>
<accession>A0ABX1I5P0</accession>
<sequence length="105" mass="12195">MDDTLKRLLDVEMHAERLAQQAETEQGRIVDQAMAEARAEQARFTARIPELRQGFIAKAGARAEQSIAELRRRYDERHIALRNQAEEREHEALEAAFQVLIDLRR</sequence>
<dbReference type="EMBL" id="JAAXKX010000004">
    <property type="protein sequence ID" value="NKN32583.1"/>
    <property type="molecule type" value="Genomic_DNA"/>
</dbReference>
<comment type="caution">
    <text evidence="1">The sequence shown here is derived from an EMBL/GenBank/DDBJ whole genome shotgun (WGS) entry which is preliminary data.</text>
</comment>
<evidence type="ECO:0000313" key="2">
    <source>
        <dbReference type="Proteomes" id="UP000740754"/>
    </source>
</evidence>
<dbReference type="Proteomes" id="UP000740754">
    <property type="component" value="Unassembled WGS sequence"/>
</dbReference>
<protein>
    <submittedName>
        <fullName evidence="1">ATPase</fullName>
    </submittedName>
</protein>
<proteinExistence type="predicted"/>
<keyword evidence="2" id="KW-1185">Reference proteome</keyword>